<dbReference type="AlphaFoldDB" id="A0A3B7MRI3"/>
<reference evidence="2 3" key="1">
    <citation type="submission" date="2018-09" db="EMBL/GenBank/DDBJ databases">
        <title>Genome sequencing of strain 6GH32-13.</title>
        <authorList>
            <person name="Weon H.-Y."/>
            <person name="Heo J."/>
            <person name="Kwon S.-W."/>
        </authorList>
    </citation>
    <scope>NUCLEOTIDE SEQUENCE [LARGE SCALE GENOMIC DNA]</scope>
    <source>
        <strain evidence="2 3">5GH32-13</strain>
    </source>
</reference>
<dbReference type="KEGG" id="pseg:D3H65_25410"/>
<keyword evidence="1" id="KW-0472">Membrane</keyword>
<dbReference type="Proteomes" id="UP000263900">
    <property type="component" value="Chromosome"/>
</dbReference>
<feature type="transmembrane region" description="Helical" evidence="1">
    <location>
        <begin position="57"/>
        <end position="78"/>
    </location>
</feature>
<gene>
    <name evidence="2" type="ORF">D3H65_25410</name>
</gene>
<sequence>MNTAIGEKRGVSGSVITLILIACGGMLLFKNGIYLFCCMATLVLLFLLLWRNNRPGILLFAFFMQWVQVISFVVWMNVRNVDINFLSPHANIAVLMSCLGLLVMAVVVSKGIAGLPIPTRVNLLEEASKINEKKMLFLYLGSTLFLSSIGFVLGVASGFTQILITLSSLKWIFFLVYGYVAWLNKKNRMILAIMVIYEFTTSLYSYFSSFKQVILIVIILAITFITTITVRQIIYSLLVMLVLGFMGITWSAIKSDYRQYVSQGQKQQVVAVSREQALGKIGEQVSNLNSRQYEFAMVMTLYRLQYVYHLARTMDRVPAVLPHENGKLWTDNLSFILLPRILFPNKPIFDATQKTNKYTGLNYGGYSKGTSFGIGYFADCYIDFGYVGMLIPLILIALFVVVIYRVYYQLLSLNILFRYALINVGLFNFTSFESDGIIVIGRLLVTFLVFWILAHTIFPRMQRWLYKK</sequence>
<feature type="transmembrane region" description="Helical" evidence="1">
    <location>
        <begin position="411"/>
        <end position="430"/>
    </location>
</feature>
<feature type="transmembrane region" description="Helical" evidence="1">
    <location>
        <begin position="213"/>
        <end position="230"/>
    </location>
</feature>
<dbReference type="EMBL" id="CP032157">
    <property type="protein sequence ID" value="AXY77112.1"/>
    <property type="molecule type" value="Genomic_DNA"/>
</dbReference>
<name>A0A3B7MRI3_9BACT</name>
<dbReference type="RefSeq" id="WP_119052988.1">
    <property type="nucleotide sequence ID" value="NZ_CP032157.1"/>
</dbReference>
<keyword evidence="3" id="KW-1185">Reference proteome</keyword>
<feature type="transmembrane region" description="Helical" evidence="1">
    <location>
        <begin position="9"/>
        <end position="27"/>
    </location>
</feature>
<feature type="transmembrane region" description="Helical" evidence="1">
    <location>
        <begin position="436"/>
        <end position="458"/>
    </location>
</feature>
<feature type="transmembrane region" description="Helical" evidence="1">
    <location>
        <begin position="237"/>
        <end position="253"/>
    </location>
</feature>
<evidence type="ECO:0008006" key="4">
    <source>
        <dbReference type="Google" id="ProtNLM"/>
    </source>
</evidence>
<feature type="transmembrane region" description="Helical" evidence="1">
    <location>
        <begin position="90"/>
        <end position="115"/>
    </location>
</feature>
<dbReference type="OrthoDB" id="966190at2"/>
<evidence type="ECO:0000313" key="3">
    <source>
        <dbReference type="Proteomes" id="UP000263900"/>
    </source>
</evidence>
<organism evidence="2 3">
    <name type="scientific">Paraflavitalea soli</name>
    <dbReference type="NCBI Taxonomy" id="2315862"/>
    <lineage>
        <taxon>Bacteria</taxon>
        <taxon>Pseudomonadati</taxon>
        <taxon>Bacteroidota</taxon>
        <taxon>Chitinophagia</taxon>
        <taxon>Chitinophagales</taxon>
        <taxon>Chitinophagaceae</taxon>
        <taxon>Paraflavitalea</taxon>
    </lineage>
</organism>
<accession>A0A3B7MRI3</accession>
<evidence type="ECO:0000313" key="2">
    <source>
        <dbReference type="EMBL" id="AXY77112.1"/>
    </source>
</evidence>
<feature type="transmembrane region" description="Helical" evidence="1">
    <location>
        <begin position="136"/>
        <end position="156"/>
    </location>
</feature>
<feature type="transmembrane region" description="Helical" evidence="1">
    <location>
        <begin position="33"/>
        <end position="50"/>
    </location>
</feature>
<proteinExistence type="predicted"/>
<protein>
    <recommendedName>
        <fullName evidence="4">O-antigen polysaccharide polymerase Wzy</fullName>
    </recommendedName>
</protein>
<feature type="transmembrane region" description="Helical" evidence="1">
    <location>
        <begin position="384"/>
        <end position="404"/>
    </location>
</feature>
<keyword evidence="1" id="KW-1133">Transmembrane helix</keyword>
<feature type="transmembrane region" description="Helical" evidence="1">
    <location>
        <begin position="162"/>
        <end position="182"/>
    </location>
</feature>
<evidence type="ECO:0000256" key="1">
    <source>
        <dbReference type="SAM" id="Phobius"/>
    </source>
</evidence>
<keyword evidence="1" id="KW-0812">Transmembrane</keyword>
<feature type="transmembrane region" description="Helical" evidence="1">
    <location>
        <begin position="189"/>
        <end position="207"/>
    </location>
</feature>